<organism evidence="1 2">
    <name type="scientific">Patella caerulea</name>
    <name type="common">Rayed Mediterranean limpet</name>
    <dbReference type="NCBI Taxonomy" id="87958"/>
    <lineage>
        <taxon>Eukaryota</taxon>
        <taxon>Metazoa</taxon>
        <taxon>Spiralia</taxon>
        <taxon>Lophotrochozoa</taxon>
        <taxon>Mollusca</taxon>
        <taxon>Gastropoda</taxon>
        <taxon>Patellogastropoda</taxon>
        <taxon>Patelloidea</taxon>
        <taxon>Patellidae</taxon>
        <taxon>Patella</taxon>
    </lineage>
</organism>
<dbReference type="AlphaFoldDB" id="A0AAN8G0U1"/>
<dbReference type="EMBL" id="JAZGQO010000018">
    <property type="protein sequence ID" value="KAK6168147.1"/>
    <property type="molecule type" value="Genomic_DNA"/>
</dbReference>
<accession>A0AAN8G0U1</accession>
<evidence type="ECO:0000313" key="1">
    <source>
        <dbReference type="EMBL" id="KAK6168147.1"/>
    </source>
</evidence>
<gene>
    <name evidence="1" type="ORF">SNE40_022030</name>
</gene>
<name>A0AAN8G0U1_PATCE</name>
<protein>
    <submittedName>
        <fullName evidence="1">Uncharacterized protein</fullName>
    </submittedName>
</protein>
<sequence>MFWEKGNQPKRMADLKKRGEGRVDLNKFFKTATSEKAEITTIPPPRENLINVAVSAVLSQNLHDPTITNEAVPEPPAMKAMFAHFPK</sequence>
<keyword evidence="2" id="KW-1185">Reference proteome</keyword>
<comment type="caution">
    <text evidence="1">The sequence shown here is derived from an EMBL/GenBank/DDBJ whole genome shotgun (WGS) entry which is preliminary data.</text>
</comment>
<evidence type="ECO:0000313" key="2">
    <source>
        <dbReference type="Proteomes" id="UP001347796"/>
    </source>
</evidence>
<dbReference type="Proteomes" id="UP001347796">
    <property type="component" value="Unassembled WGS sequence"/>
</dbReference>
<reference evidence="1 2" key="1">
    <citation type="submission" date="2024-01" db="EMBL/GenBank/DDBJ databases">
        <title>The genome of the rayed Mediterranean limpet Patella caerulea (Linnaeus, 1758).</title>
        <authorList>
            <person name="Anh-Thu Weber A."/>
            <person name="Halstead-Nussloch G."/>
        </authorList>
    </citation>
    <scope>NUCLEOTIDE SEQUENCE [LARGE SCALE GENOMIC DNA]</scope>
    <source>
        <strain evidence="1">AATW-2023a</strain>
        <tissue evidence="1">Whole specimen</tissue>
    </source>
</reference>
<proteinExistence type="predicted"/>